<accession>A0A8D8X7U4</accession>
<dbReference type="EMBL" id="HBUF01272246">
    <property type="protein sequence ID" value="CAG6685541.1"/>
    <property type="molecule type" value="Transcribed_RNA"/>
</dbReference>
<dbReference type="EMBL" id="HBUF01272249">
    <property type="protein sequence ID" value="CAG6685552.1"/>
    <property type="molecule type" value="Transcribed_RNA"/>
</dbReference>
<organism evidence="2">
    <name type="scientific">Cacopsylla melanoneura</name>
    <dbReference type="NCBI Taxonomy" id="428564"/>
    <lineage>
        <taxon>Eukaryota</taxon>
        <taxon>Metazoa</taxon>
        <taxon>Ecdysozoa</taxon>
        <taxon>Arthropoda</taxon>
        <taxon>Hexapoda</taxon>
        <taxon>Insecta</taxon>
        <taxon>Pterygota</taxon>
        <taxon>Neoptera</taxon>
        <taxon>Paraneoptera</taxon>
        <taxon>Hemiptera</taxon>
        <taxon>Sternorrhyncha</taxon>
        <taxon>Psylloidea</taxon>
        <taxon>Psyllidae</taxon>
        <taxon>Psyllinae</taxon>
        <taxon>Cacopsylla</taxon>
    </lineage>
</organism>
<feature type="region of interest" description="Disordered" evidence="1">
    <location>
        <begin position="80"/>
        <end position="105"/>
    </location>
</feature>
<dbReference type="EMBL" id="HBUF01272247">
    <property type="protein sequence ID" value="CAG6685544.1"/>
    <property type="molecule type" value="Transcribed_RNA"/>
</dbReference>
<reference evidence="2" key="1">
    <citation type="submission" date="2021-05" db="EMBL/GenBank/DDBJ databases">
        <authorList>
            <person name="Alioto T."/>
            <person name="Alioto T."/>
            <person name="Gomez Garrido J."/>
        </authorList>
    </citation>
    <scope>NUCLEOTIDE SEQUENCE</scope>
</reference>
<evidence type="ECO:0000313" key="2">
    <source>
        <dbReference type="EMBL" id="CAG6685548.1"/>
    </source>
</evidence>
<protein>
    <submittedName>
        <fullName evidence="2">Uncharacterized protein</fullName>
    </submittedName>
</protein>
<dbReference type="AlphaFoldDB" id="A0A8D8X7U4"/>
<name>A0A8D8X7U4_9HEMI</name>
<dbReference type="EMBL" id="HBUF01272250">
    <property type="protein sequence ID" value="CAG6685556.1"/>
    <property type="molecule type" value="Transcribed_RNA"/>
</dbReference>
<dbReference type="EMBL" id="HBUF01272248">
    <property type="protein sequence ID" value="CAG6685548.1"/>
    <property type="molecule type" value="Transcribed_RNA"/>
</dbReference>
<dbReference type="EMBL" id="HBUF01272251">
    <property type="protein sequence ID" value="CAG6685559.1"/>
    <property type="molecule type" value="Transcribed_RNA"/>
</dbReference>
<evidence type="ECO:0000256" key="1">
    <source>
        <dbReference type="SAM" id="MobiDB-lite"/>
    </source>
</evidence>
<sequence>MISAPSWLRLSAEPPHAVSPPMCARSRLAVTQLLELVPLPLEPALLPLEMALLPLETALIPLEMATLPLALVQSSSLHPTPSTFHAMSPPPDSNSSRPVPAARPSLCSPQHLFLTY</sequence>
<proteinExistence type="predicted"/>